<comment type="caution">
    <text evidence="2">The sequence shown here is derived from an EMBL/GenBank/DDBJ whole genome shotgun (WGS) entry which is preliminary data.</text>
</comment>
<feature type="region of interest" description="Disordered" evidence="1">
    <location>
        <begin position="1"/>
        <end position="77"/>
    </location>
</feature>
<dbReference type="Proteomes" id="UP001369736">
    <property type="component" value="Unassembled WGS sequence"/>
</dbReference>
<keyword evidence="3" id="KW-1185">Reference proteome</keyword>
<protein>
    <submittedName>
        <fullName evidence="2">Uncharacterized protein</fullName>
    </submittedName>
</protein>
<organism evidence="2 3">
    <name type="scientific">Actinomycetospora flava</name>
    <dbReference type="NCBI Taxonomy" id="3129232"/>
    <lineage>
        <taxon>Bacteria</taxon>
        <taxon>Bacillati</taxon>
        <taxon>Actinomycetota</taxon>
        <taxon>Actinomycetes</taxon>
        <taxon>Pseudonocardiales</taxon>
        <taxon>Pseudonocardiaceae</taxon>
        <taxon>Actinomycetospora</taxon>
    </lineage>
</organism>
<dbReference type="RefSeq" id="WP_337707471.1">
    <property type="nucleotide sequence ID" value="NZ_JBBEGM010000031.1"/>
</dbReference>
<evidence type="ECO:0000313" key="3">
    <source>
        <dbReference type="Proteomes" id="UP001369736"/>
    </source>
</evidence>
<reference evidence="2 3" key="1">
    <citation type="submission" date="2024-03" db="EMBL/GenBank/DDBJ databases">
        <title>Actinomycetospora sp. OC33-EN07, a novel actinomycete isolated from wild orchid (Aerides multiflora).</title>
        <authorList>
            <person name="Suriyachadkun C."/>
        </authorList>
    </citation>
    <scope>NUCLEOTIDE SEQUENCE [LARGE SCALE GENOMIC DNA]</scope>
    <source>
        <strain evidence="2 3">OC33-EN07</strain>
    </source>
</reference>
<evidence type="ECO:0000313" key="2">
    <source>
        <dbReference type="EMBL" id="MEJ2866095.1"/>
    </source>
</evidence>
<sequence>MTDPDQTPATEQWPPYPGEIDPATGRRRMDRWPGRRERRVINRALHRKQTPDPQAVAEARALDEATSNAPSREEIDKAQEALEARLAELRDRMNRRTGA</sequence>
<feature type="compositionally biased region" description="Polar residues" evidence="1">
    <location>
        <begin position="1"/>
        <end position="10"/>
    </location>
</feature>
<dbReference type="EMBL" id="JBBEGM010000031">
    <property type="protein sequence ID" value="MEJ2866095.1"/>
    <property type="molecule type" value="Genomic_DNA"/>
</dbReference>
<proteinExistence type="predicted"/>
<gene>
    <name evidence="2" type="ORF">WCD58_33430</name>
</gene>
<accession>A0ABU8MFH4</accession>
<name>A0ABU8MFH4_9PSEU</name>
<evidence type="ECO:0000256" key="1">
    <source>
        <dbReference type="SAM" id="MobiDB-lite"/>
    </source>
</evidence>